<dbReference type="Proteomes" id="UP000036938">
    <property type="component" value="Unassembled WGS sequence"/>
</dbReference>
<dbReference type="PATRIC" id="fig|1317121.7.peg.2884"/>
<proteinExistence type="predicted"/>
<reference evidence="2 3" key="1">
    <citation type="journal article" date="2015" name="Int. J. Syst. Evol. Microbiol.">
        <title>Aestuariivita atlantica sp. nov., isolated from deep sea sediment of the Atlantic Ocean.</title>
        <authorList>
            <person name="Li G."/>
            <person name="Lai Q."/>
            <person name="Du Y."/>
            <person name="Liu X."/>
            <person name="Sun F."/>
            <person name="Shao Z."/>
        </authorList>
    </citation>
    <scope>NUCLEOTIDE SEQUENCE [LARGE SCALE GENOMIC DNA]</scope>
    <source>
        <strain evidence="2 3">22II-S11-z3</strain>
    </source>
</reference>
<evidence type="ECO:0000313" key="3">
    <source>
        <dbReference type="Proteomes" id="UP000036938"/>
    </source>
</evidence>
<feature type="signal peptide" evidence="1">
    <location>
        <begin position="1"/>
        <end position="29"/>
    </location>
</feature>
<comment type="caution">
    <text evidence="2">The sequence shown here is derived from an EMBL/GenBank/DDBJ whole genome shotgun (WGS) entry which is preliminary data.</text>
</comment>
<dbReference type="EMBL" id="AQQZ01000004">
    <property type="protein sequence ID" value="KNG93715.1"/>
    <property type="molecule type" value="Genomic_DNA"/>
</dbReference>
<keyword evidence="3" id="KW-1185">Reference proteome</keyword>
<dbReference type="AlphaFoldDB" id="A0A0L1JPM3"/>
<dbReference type="STRING" id="1317121.ATO11_11040"/>
<dbReference type="RefSeq" id="WP_050530915.1">
    <property type="nucleotide sequence ID" value="NZ_AQQZ01000004.1"/>
</dbReference>
<organism evidence="2 3">
    <name type="scientific">Pseudaestuariivita atlantica</name>
    <dbReference type="NCBI Taxonomy" id="1317121"/>
    <lineage>
        <taxon>Bacteria</taxon>
        <taxon>Pseudomonadati</taxon>
        <taxon>Pseudomonadota</taxon>
        <taxon>Alphaproteobacteria</taxon>
        <taxon>Rhodobacterales</taxon>
        <taxon>Paracoccaceae</taxon>
        <taxon>Pseudaestuariivita</taxon>
    </lineage>
</organism>
<sequence>MADHPVCRRAGFIGLVAASALAAASAVQAQSRPESFNFYGLPGLVDMPTANMAPDATLSTTFAGFGDQTRTTLAFQITPRIQAAFRYSSIRQLPIPGAVNGNFFDRSFDIRYQVLKEGRYWPSVVVGLQDFIGTGLLGGEYIVATKEVVPGLQVTGGVGWGRFGTVNPFATTGTRPTAIDPQGGTLTSDRWFRGDVAGFGGVSYSPNDRLTFKVEYSSDNYNLERTSGQFRGTSNWNYGIDYRLRNGHQLSFYYAYGEEFGAQLTIHANPRRAIVPGGRDQAPVPVSRRDRTVAADLGWVTRPDQRANIRQQMITALNTDGLEFQGFESDGRRAVLRMRNGTYNTTPQAVGRAARIMSRVVPPSVEEFVIIPVVNGLAISAVTLKRSDIEDLENSKATAILARAEFTDAFGKLPALDDDNIYPKFIWSLAPYLSLSVFDPDSPVRADLGGRLQARYEFTPNFVLSGSVTKRLGGNLTDLRPSNSVLPRVRTNFNRFAAEGDPALEHLTLTGYARLGKNLYGRATVGYLEPMYAGISGEVLWKPVNSRLALGAEINAVRQREYAQGFGLQDCATLKANENFSDCTIITGHASAYYSFGNGFHGQLDVGRYLAGDYGATLSIDREFANGWRVGAYATMTDVSAADFGEGSFDKGIRITVPLGWVTGTATRRTNTVAIQSLTRDGGARLNVDGRLYDRIRDYHRPDMERSWGRFWR</sequence>
<feature type="chain" id="PRO_5005554141" description="Exopolysaccharide biosynthesis protein YbjH" evidence="1">
    <location>
        <begin position="30"/>
        <end position="713"/>
    </location>
</feature>
<evidence type="ECO:0008006" key="4">
    <source>
        <dbReference type="Google" id="ProtNLM"/>
    </source>
</evidence>
<accession>A0A0L1JPM3</accession>
<dbReference type="Pfam" id="PF06082">
    <property type="entry name" value="YjbH"/>
    <property type="match status" value="1"/>
</dbReference>
<protein>
    <recommendedName>
        <fullName evidence="4">Exopolysaccharide biosynthesis protein YbjH</fullName>
    </recommendedName>
</protein>
<dbReference type="OrthoDB" id="19542at2"/>
<dbReference type="InterPro" id="IPR010344">
    <property type="entry name" value="YbjH"/>
</dbReference>
<gene>
    <name evidence="2" type="ORF">ATO11_11040</name>
</gene>
<name>A0A0L1JPM3_9RHOB</name>
<evidence type="ECO:0000256" key="1">
    <source>
        <dbReference type="SAM" id="SignalP"/>
    </source>
</evidence>
<evidence type="ECO:0000313" key="2">
    <source>
        <dbReference type="EMBL" id="KNG93715.1"/>
    </source>
</evidence>
<keyword evidence="1" id="KW-0732">Signal</keyword>